<protein>
    <recommendedName>
        <fullName evidence="7">Methylamine utilisation protein MauE domain-containing protein</fullName>
    </recommendedName>
</protein>
<dbReference type="RefSeq" id="WP_345555982.1">
    <property type="nucleotide sequence ID" value="NZ_BAABIK010000006.1"/>
</dbReference>
<evidence type="ECO:0000313" key="9">
    <source>
        <dbReference type="Proteomes" id="UP001499993"/>
    </source>
</evidence>
<keyword evidence="2 6" id="KW-0812">Transmembrane</keyword>
<dbReference type="EMBL" id="BAABIK010000006">
    <property type="protein sequence ID" value="GAA4935361.1"/>
    <property type="molecule type" value="Genomic_DNA"/>
</dbReference>
<evidence type="ECO:0000256" key="3">
    <source>
        <dbReference type="ARBA" id="ARBA00022989"/>
    </source>
</evidence>
<feature type="region of interest" description="Disordered" evidence="5">
    <location>
        <begin position="266"/>
        <end position="321"/>
    </location>
</feature>
<dbReference type="InterPro" id="IPR009908">
    <property type="entry name" value="Methylamine_util_MauE"/>
</dbReference>
<organism evidence="8 9">
    <name type="scientific">Streptomonospora halophila</name>
    <dbReference type="NCBI Taxonomy" id="427369"/>
    <lineage>
        <taxon>Bacteria</taxon>
        <taxon>Bacillati</taxon>
        <taxon>Actinomycetota</taxon>
        <taxon>Actinomycetes</taxon>
        <taxon>Streptosporangiales</taxon>
        <taxon>Nocardiopsidaceae</taxon>
        <taxon>Streptomonospora</taxon>
    </lineage>
</organism>
<dbReference type="Pfam" id="PF07291">
    <property type="entry name" value="MauE"/>
    <property type="match status" value="1"/>
</dbReference>
<name>A0ABP9GBD8_9ACTN</name>
<feature type="domain" description="Methylamine utilisation protein MauE" evidence="7">
    <location>
        <begin position="13"/>
        <end position="132"/>
    </location>
</feature>
<evidence type="ECO:0000256" key="2">
    <source>
        <dbReference type="ARBA" id="ARBA00022692"/>
    </source>
</evidence>
<comment type="subcellular location">
    <subcellularLocation>
        <location evidence="1">Membrane</location>
        <topology evidence="1">Multi-pass membrane protein</topology>
    </subcellularLocation>
</comment>
<sequence length="321" mass="32297">MTNVLDAVRETQVLVLAAILLAGAAAKLADRSPRGQGPAVLLPIAWRRPATLGHGAAEAVVASALIGVGGAAGDAARVAAAVLFAGGVVALVVLRRTAPEAGCGCFGGLSTTPVDWRSIARSGLLAVSALAAVGVPATAAGAAMRMSAGHGAVLAVEALVIGALSPELVESARRALRREPCAVREVPLRRTLARLRASDVWRINTAAVEGMEPVDVWRQGCWRFLLFPGRRSGRAVDVVFGVPLEGRRPAVRAVIADRETGTVLSALGGPADGGTRTVGRARGGRAAQEAEGATGEPSAATGSAAAEEGDGTTAADSQVPG</sequence>
<reference evidence="9" key="1">
    <citation type="journal article" date="2019" name="Int. J. Syst. Evol. Microbiol.">
        <title>The Global Catalogue of Microorganisms (GCM) 10K type strain sequencing project: providing services to taxonomists for standard genome sequencing and annotation.</title>
        <authorList>
            <consortium name="The Broad Institute Genomics Platform"/>
            <consortium name="The Broad Institute Genome Sequencing Center for Infectious Disease"/>
            <person name="Wu L."/>
            <person name="Ma J."/>
        </authorList>
    </citation>
    <scope>NUCLEOTIDE SEQUENCE [LARGE SCALE GENOMIC DNA]</scope>
    <source>
        <strain evidence="9">JCM 18123</strain>
    </source>
</reference>
<proteinExistence type="predicted"/>
<feature type="compositionally biased region" description="Low complexity" evidence="5">
    <location>
        <begin position="273"/>
        <end position="321"/>
    </location>
</feature>
<feature type="transmembrane region" description="Helical" evidence="6">
    <location>
        <begin position="124"/>
        <end position="144"/>
    </location>
</feature>
<comment type="caution">
    <text evidence="8">The sequence shown here is derived from an EMBL/GenBank/DDBJ whole genome shotgun (WGS) entry which is preliminary data.</text>
</comment>
<evidence type="ECO:0000256" key="6">
    <source>
        <dbReference type="SAM" id="Phobius"/>
    </source>
</evidence>
<evidence type="ECO:0000256" key="4">
    <source>
        <dbReference type="ARBA" id="ARBA00023136"/>
    </source>
</evidence>
<feature type="transmembrane region" description="Helical" evidence="6">
    <location>
        <begin position="12"/>
        <end position="29"/>
    </location>
</feature>
<keyword evidence="9" id="KW-1185">Reference proteome</keyword>
<evidence type="ECO:0000256" key="1">
    <source>
        <dbReference type="ARBA" id="ARBA00004141"/>
    </source>
</evidence>
<evidence type="ECO:0000313" key="8">
    <source>
        <dbReference type="EMBL" id="GAA4935361.1"/>
    </source>
</evidence>
<feature type="transmembrane region" description="Helical" evidence="6">
    <location>
        <begin position="75"/>
        <end position="94"/>
    </location>
</feature>
<evidence type="ECO:0000259" key="7">
    <source>
        <dbReference type="Pfam" id="PF07291"/>
    </source>
</evidence>
<keyword evidence="3 6" id="KW-1133">Transmembrane helix</keyword>
<gene>
    <name evidence="8" type="ORF">GCM10023224_15100</name>
</gene>
<evidence type="ECO:0000256" key="5">
    <source>
        <dbReference type="SAM" id="MobiDB-lite"/>
    </source>
</evidence>
<accession>A0ABP9GBD8</accession>
<keyword evidence="4 6" id="KW-0472">Membrane</keyword>
<dbReference type="Proteomes" id="UP001499993">
    <property type="component" value="Unassembled WGS sequence"/>
</dbReference>